<evidence type="ECO:0000313" key="2">
    <source>
        <dbReference type="EMBL" id="KAK3169507.1"/>
    </source>
</evidence>
<dbReference type="Pfam" id="PF00069">
    <property type="entry name" value="Pkinase"/>
    <property type="match status" value="1"/>
</dbReference>
<dbReference type="GO" id="GO:0004672">
    <property type="term" value="F:protein kinase activity"/>
    <property type="evidence" value="ECO:0007669"/>
    <property type="project" value="InterPro"/>
</dbReference>
<dbReference type="Gene3D" id="1.10.510.10">
    <property type="entry name" value="Transferase(Phosphotransferase) domain 1"/>
    <property type="match status" value="1"/>
</dbReference>
<keyword evidence="3" id="KW-1185">Reference proteome</keyword>
<dbReference type="GO" id="GO:0005524">
    <property type="term" value="F:ATP binding"/>
    <property type="evidence" value="ECO:0007669"/>
    <property type="project" value="InterPro"/>
</dbReference>
<name>A0AAD9Z3W7_9LECA</name>
<dbReference type="Proteomes" id="UP001276659">
    <property type="component" value="Unassembled WGS sequence"/>
</dbReference>
<dbReference type="InterPro" id="IPR011009">
    <property type="entry name" value="Kinase-like_dom_sf"/>
</dbReference>
<dbReference type="PROSITE" id="PS50011">
    <property type="entry name" value="PROTEIN_KINASE_DOM"/>
    <property type="match status" value="1"/>
</dbReference>
<evidence type="ECO:0000259" key="1">
    <source>
        <dbReference type="PROSITE" id="PS50011"/>
    </source>
</evidence>
<dbReference type="AlphaFoldDB" id="A0AAD9Z3W7"/>
<protein>
    <recommendedName>
        <fullName evidence="1">Protein kinase domain-containing protein</fullName>
    </recommendedName>
</protein>
<proteinExistence type="predicted"/>
<comment type="caution">
    <text evidence="2">The sequence shown here is derived from an EMBL/GenBank/DDBJ whole genome shotgun (WGS) entry which is preliminary data.</text>
</comment>
<organism evidence="2 3">
    <name type="scientific">Lepraria neglecta</name>
    <dbReference type="NCBI Taxonomy" id="209136"/>
    <lineage>
        <taxon>Eukaryota</taxon>
        <taxon>Fungi</taxon>
        <taxon>Dikarya</taxon>
        <taxon>Ascomycota</taxon>
        <taxon>Pezizomycotina</taxon>
        <taxon>Lecanoromycetes</taxon>
        <taxon>OSLEUM clade</taxon>
        <taxon>Lecanoromycetidae</taxon>
        <taxon>Lecanorales</taxon>
        <taxon>Lecanorineae</taxon>
        <taxon>Stereocaulaceae</taxon>
        <taxon>Lepraria</taxon>
    </lineage>
</organism>
<dbReference type="EMBL" id="JASNWA010000009">
    <property type="protein sequence ID" value="KAK3169507.1"/>
    <property type="molecule type" value="Genomic_DNA"/>
</dbReference>
<evidence type="ECO:0000313" key="3">
    <source>
        <dbReference type="Proteomes" id="UP001276659"/>
    </source>
</evidence>
<dbReference type="InterPro" id="IPR000719">
    <property type="entry name" value="Prot_kinase_dom"/>
</dbReference>
<reference evidence="2" key="1">
    <citation type="submission" date="2022-11" db="EMBL/GenBank/DDBJ databases">
        <title>Chromosomal genome sequence assembly and mating type (MAT) locus characterization of the leprose asexual lichenized fungus Lepraria neglecta (Nyl.) Erichsen.</title>
        <authorList>
            <person name="Allen J.L."/>
            <person name="Pfeffer B."/>
        </authorList>
    </citation>
    <scope>NUCLEOTIDE SEQUENCE</scope>
    <source>
        <strain evidence="2">Allen 5258</strain>
    </source>
</reference>
<gene>
    <name evidence="2" type="ORF">OEA41_008891</name>
</gene>
<feature type="domain" description="Protein kinase" evidence="1">
    <location>
        <begin position="1"/>
        <end position="161"/>
    </location>
</feature>
<accession>A0AAD9Z3W7</accession>
<sequence length="161" mass="17999">MATEVYRSFYKPEGVIEFLGLGTDSFIGTVDETTILKYPKTPSDKMALTILDLEAEILTKIGPHKHIIGSKGQREDGLLLERARRGPIAQFLKDYTPTWQQRFAWGRQATKAVVVTHRAGVIHCDINVNNLLLDDNLTVKLCDFQGRLLWADGSVDKDGLA</sequence>
<dbReference type="SUPFAM" id="SSF56112">
    <property type="entry name" value="Protein kinase-like (PK-like)"/>
    <property type="match status" value="1"/>
</dbReference>